<dbReference type="Proteomes" id="UP001240171">
    <property type="component" value="Unassembled WGS sequence"/>
</dbReference>
<proteinExistence type="predicted"/>
<dbReference type="EMBL" id="JAUQTB010000020">
    <property type="protein sequence ID" value="MDO7908696.1"/>
    <property type="molecule type" value="Genomic_DNA"/>
</dbReference>
<sequence length="113" mass="12870">MNRELNMDQQQLAGAWQEQMGNILQPGDQATVLADEADPNALRIHIDSSGRQMYSFDFKCAYVDSREVRVELVDVERSGLHVDERTGPIQELASDYTRQIHECAQTLQQLTHP</sequence>
<dbReference type="RefSeq" id="WP_305025918.1">
    <property type="nucleotide sequence ID" value="NZ_JAUQTB010000020.1"/>
</dbReference>
<accession>A0ABT9CM21</accession>
<organism evidence="1 2">
    <name type="scientific">Paenibacillus lacisoli</name>
    <dbReference type="NCBI Taxonomy" id="3064525"/>
    <lineage>
        <taxon>Bacteria</taxon>
        <taxon>Bacillati</taxon>
        <taxon>Bacillota</taxon>
        <taxon>Bacilli</taxon>
        <taxon>Bacillales</taxon>
        <taxon>Paenibacillaceae</taxon>
        <taxon>Paenibacillus</taxon>
    </lineage>
</organism>
<protein>
    <submittedName>
        <fullName evidence="1">Uncharacterized protein</fullName>
    </submittedName>
</protein>
<evidence type="ECO:0000313" key="2">
    <source>
        <dbReference type="Proteomes" id="UP001240171"/>
    </source>
</evidence>
<name>A0ABT9CM21_9BACL</name>
<gene>
    <name evidence="1" type="ORF">Q5741_20115</name>
</gene>
<evidence type="ECO:0000313" key="1">
    <source>
        <dbReference type="EMBL" id="MDO7908696.1"/>
    </source>
</evidence>
<comment type="caution">
    <text evidence="1">The sequence shown here is derived from an EMBL/GenBank/DDBJ whole genome shotgun (WGS) entry which is preliminary data.</text>
</comment>
<reference evidence="1 2" key="1">
    <citation type="submission" date="2023-07" db="EMBL/GenBank/DDBJ databases">
        <title>Paenibacillus sp. JX-17 nov. isolated from soil.</title>
        <authorList>
            <person name="Wan Y."/>
            <person name="Liu B."/>
        </authorList>
    </citation>
    <scope>NUCLEOTIDE SEQUENCE [LARGE SCALE GENOMIC DNA]</scope>
    <source>
        <strain evidence="1 2">JX-17</strain>
    </source>
</reference>
<keyword evidence="2" id="KW-1185">Reference proteome</keyword>